<keyword evidence="1" id="KW-0472">Membrane</keyword>
<name>A0A917W0Y9_9BACL</name>
<reference evidence="2" key="2">
    <citation type="submission" date="2020-09" db="EMBL/GenBank/DDBJ databases">
        <authorList>
            <person name="Sun Q."/>
            <person name="Ohkuma M."/>
        </authorList>
    </citation>
    <scope>NUCLEOTIDE SEQUENCE</scope>
    <source>
        <strain evidence="2">JCM 15325</strain>
    </source>
</reference>
<accession>A0A917W0Y9</accession>
<dbReference type="Proteomes" id="UP000654670">
    <property type="component" value="Unassembled WGS sequence"/>
</dbReference>
<sequence>MDGREECEKKTEQNGHRKINILTAPLKTNSHWLGEPASPLFLCGFLLFAGGFLFMKLGNLPTGRSVSIITLFFEKEPAGMRYAEGEKKLARL</sequence>
<evidence type="ECO:0000256" key="1">
    <source>
        <dbReference type="SAM" id="Phobius"/>
    </source>
</evidence>
<reference evidence="2" key="1">
    <citation type="journal article" date="2014" name="Int. J. Syst. Evol. Microbiol.">
        <title>Complete genome sequence of Corynebacterium casei LMG S-19264T (=DSM 44701T), isolated from a smear-ripened cheese.</title>
        <authorList>
            <consortium name="US DOE Joint Genome Institute (JGI-PGF)"/>
            <person name="Walter F."/>
            <person name="Albersmeier A."/>
            <person name="Kalinowski J."/>
            <person name="Ruckert C."/>
        </authorList>
    </citation>
    <scope>NUCLEOTIDE SEQUENCE</scope>
    <source>
        <strain evidence="2">JCM 15325</strain>
    </source>
</reference>
<gene>
    <name evidence="2" type="ORF">GCM10007968_10130</name>
</gene>
<dbReference type="AlphaFoldDB" id="A0A917W0Y9"/>
<evidence type="ECO:0000313" key="2">
    <source>
        <dbReference type="EMBL" id="GGL47914.1"/>
    </source>
</evidence>
<organism evidence="2 3">
    <name type="scientific">Sporolactobacillus putidus</name>
    <dbReference type="NCBI Taxonomy" id="492735"/>
    <lineage>
        <taxon>Bacteria</taxon>
        <taxon>Bacillati</taxon>
        <taxon>Bacillota</taxon>
        <taxon>Bacilli</taxon>
        <taxon>Bacillales</taxon>
        <taxon>Sporolactobacillaceae</taxon>
        <taxon>Sporolactobacillus</taxon>
    </lineage>
</organism>
<keyword evidence="1" id="KW-1133">Transmembrane helix</keyword>
<evidence type="ECO:0000313" key="3">
    <source>
        <dbReference type="Proteomes" id="UP000654670"/>
    </source>
</evidence>
<keyword evidence="1" id="KW-0812">Transmembrane</keyword>
<keyword evidence="3" id="KW-1185">Reference proteome</keyword>
<comment type="caution">
    <text evidence="2">The sequence shown here is derived from an EMBL/GenBank/DDBJ whole genome shotgun (WGS) entry which is preliminary data.</text>
</comment>
<dbReference type="EMBL" id="BMOK01000003">
    <property type="protein sequence ID" value="GGL47914.1"/>
    <property type="molecule type" value="Genomic_DNA"/>
</dbReference>
<feature type="transmembrane region" description="Helical" evidence="1">
    <location>
        <begin position="37"/>
        <end position="55"/>
    </location>
</feature>
<protein>
    <submittedName>
        <fullName evidence="2">Uncharacterized protein</fullName>
    </submittedName>
</protein>
<proteinExistence type="predicted"/>